<reference evidence="2" key="1">
    <citation type="submission" date="2020-07" db="EMBL/GenBank/DDBJ databases">
        <authorList>
            <person name="Pettersson B.M.F."/>
            <person name="Behra P.R.K."/>
            <person name="Ramesh M."/>
            <person name="Das S."/>
            <person name="Dasgupta S."/>
            <person name="Kirsebom L.A."/>
        </authorList>
    </citation>
    <scope>NUCLEOTIDE SEQUENCE</scope>
    <source>
        <strain evidence="2">DSM 44838</strain>
    </source>
</reference>
<dbReference type="Pfam" id="PF01979">
    <property type="entry name" value="Amidohydro_1"/>
    <property type="match status" value="1"/>
</dbReference>
<sequence>MLIRHATVLSLDPAIGEVYDADVLVDGARVTAVGRGLQAPGHDVLDATGCVVIPGFVDTHRHMWEGGLRGLLSAETLDWYFQRVLMGIAPALTPDDLAVAVTLSARAALGSGITTVLDFADVLGDPARTDAVVAALQDTGLRVRFSYGVARAWSAEHGGALPAADVRRVRSTLLADDDALVTMGLAPVVADDAAERHNAALADELGLGIAYHVRDEITPSRLLRLGALRPGTTFIHGNGLSRAELTTIADHGGSLSMAPVVEMVLGLGNPMIVEGLTVPGLPLNLSCDVDAAGPTDMFSQMRTLYLVARAASTDTPLTPRDVLEFATLGGARALGMDATTGSITPGKQADLVVLRADEASAGPLVDPYGAIVLQMDRSHVDAVMVAGVLHRRVPGADHALLSAAAATIDRLRGAGVVASPSGTPAGRR</sequence>
<dbReference type="InterPro" id="IPR011059">
    <property type="entry name" value="Metal-dep_hydrolase_composite"/>
</dbReference>
<keyword evidence="3" id="KW-1185">Reference proteome</keyword>
<evidence type="ECO:0000313" key="3">
    <source>
        <dbReference type="Proteomes" id="UP001141629"/>
    </source>
</evidence>
<dbReference type="AlphaFoldDB" id="A0A9X2YSD5"/>
<reference evidence="2" key="2">
    <citation type="journal article" date="2022" name="BMC Genomics">
        <title>Comparative genome analysis of mycobacteria focusing on tRNA and non-coding RNA.</title>
        <authorList>
            <person name="Behra P.R.K."/>
            <person name="Pettersson B.M.F."/>
            <person name="Ramesh M."/>
            <person name="Das S."/>
            <person name="Dasgupta S."/>
            <person name="Kirsebom L.A."/>
        </authorList>
    </citation>
    <scope>NUCLEOTIDE SEQUENCE</scope>
    <source>
        <strain evidence="2">DSM 44838</strain>
    </source>
</reference>
<dbReference type="SUPFAM" id="SSF51556">
    <property type="entry name" value="Metallo-dependent hydrolases"/>
    <property type="match status" value="1"/>
</dbReference>
<dbReference type="InterPro" id="IPR050287">
    <property type="entry name" value="MTA/SAH_deaminase"/>
</dbReference>
<dbReference type="Gene3D" id="3.20.20.140">
    <property type="entry name" value="Metal-dependent hydrolases"/>
    <property type="match status" value="1"/>
</dbReference>
<proteinExistence type="predicted"/>
<dbReference type="GO" id="GO:0016810">
    <property type="term" value="F:hydrolase activity, acting on carbon-nitrogen (but not peptide) bonds"/>
    <property type="evidence" value="ECO:0007669"/>
    <property type="project" value="InterPro"/>
</dbReference>
<dbReference type="RefSeq" id="WP_263999677.1">
    <property type="nucleotide sequence ID" value="NZ_JACKVK010000020.1"/>
</dbReference>
<dbReference type="Proteomes" id="UP001141629">
    <property type="component" value="Unassembled WGS sequence"/>
</dbReference>
<dbReference type="PANTHER" id="PTHR43794">
    <property type="entry name" value="AMINOHYDROLASE SSNA-RELATED"/>
    <property type="match status" value="1"/>
</dbReference>
<comment type="caution">
    <text evidence="2">The sequence shown here is derived from an EMBL/GenBank/DDBJ whole genome shotgun (WGS) entry which is preliminary data.</text>
</comment>
<organism evidence="2 3">
    <name type="scientific">Mycobacterium yunnanensis</name>
    <dbReference type="NCBI Taxonomy" id="368477"/>
    <lineage>
        <taxon>Bacteria</taxon>
        <taxon>Bacillati</taxon>
        <taxon>Actinomycetota</taxon>
        <taxon>Actinomycetes</taxon>
        <taxon>Mycobacteriales</taxon>
        <taxon>Mycobacteriaceae</taxon>
        <taxon>Mycobacterium</taxon>
    </lineage>
</organism>
<dbReference type="InterPro" id="IPR006680">
    <property type="entry name" value="Amidohydro-rel"/>
</dbReference>
<feature type="domain" description="Amidohydrolase-related" evidence="1">
    <location>
        <begin position="51"/>
        <end position="388"/>
    </location>
</feature>
<dbReference type="SUPFAM" id="SSF51338">
    <property type="entry name" value="Composite domain of metallo-dependent hydrolases"/>
    <property type="match status" value="1"/>
</dbReference>
<dbReference type="InterPro" id="IPR032466">
    <property type="entry name" value="Metal_Hydrolase"/>
</dbReference>
<evidence type="ECO:0000259" key="1">
    <source>
        <dbReference type="Pfam" id="PF01979"/>
    </source>
</evidence>
<dbReference type="Gene3D" id="2.30.40.10">
    <property type="entry name" value="Urease, subunit C, domain 1"/>
    <property type="match status" value="1"/>
</dbReference>
<dbReference type="PANTHER" id="PTHR43794:SF5">
    <property type="entry name" value="CHLOROHYDROLASE FAMILY PROTEIN"/>
    <property type="match status" value="1"/>
</dbReference>
<accession>A0A9X2YSD5</accession>
<protein>
    <submittedName>
        <fullName evidence="2">Amidohydrolase family protein</fullName>
    </submittedName>
</protein>
<dbReference type="EMBL" id="JACKVK010000020">
    <property type="protein sequence ID" value="MCV7424603.1"/>
    <property type="molecule type" value="Genomic_DNA"/>
</dbReference>
<evidence type="ECO:0000313" key="2">
    <source>
        <dbReference type="EMBL" id="MCV7424603.1"/>
    </source>
</evidence>
<gene>
    <name evidence="2" type="ORF">H7K45_29090</name>
</gene>
<name>A0A9X2YSD5_9MYCO</name>